<dbReference type="RefSeq" id="WP_052408204.1">
    <property type="nucleotide sequence ID" value="NZ_JOEF01000045.1"/>
</dbReference>
<accession>A0A1G9Y3K0</accession>
<dbReference type="OrthoDB" id="458118at2"/>
<dbReference type="eggNOG" id="COG4282">
    <property type="taxonomic scope" value="Bacteria"/>
</dbReference>
<proteinExistence type="predicted"/>
<dbReference type="SMART" id="SM00860">
    <property type="entry name" value="SMI1_KNR4"/>
    <property type="match status" value="1"/>
</dbReference>
<name>A0A1G9Y3K0_ALLAB</name>
<reference evidence="2 3" key="1">
    <citation type="submission" date="2016-10" db="EMBL/GenBank/DDBJ databases">
        <authorList>
            <person name="de Groot N.N."/>
        </authorList>
    </citation>
    <scope>NUCLEOTIDE SEQUENCE [LARGE SCALE GENOMIC DNA]</scope>
    <source>
        <strain evidence="2 3">DSM 44149</strain>
    </source>
</reference>
<evidence type="ECO:0000259" key="1">
    <source>
        <dbReference type="SMART" id="SM00860"/>
    </source>
</evidence>
<dbReference type="AlphaFoldDB" id="A0A1G9Y3K0"/>
<dbReference type="Pfam" id="PF09346">
    <property type="entry name" value="SMI1_KNR4"/>
    <property type="match status" value="1"/>
</dbReference>
<evidence type="ECO:0000313" key="3">
    <source>
        <dbReference type="Proteomes" id="UP000183376"/>
    </source>
</evidence>
<dbReference type="STRING" id="211114.SAMN04489726_4579"/>
<gene>
    <name evidence="2" type="ORF">SAMN04489726_4579</name>
</gene>
<dbReference type="InterPro" id="IPR037883">
    <property type="entry name" value="Knr4/Smi1-like_sf"/>
</dbReference>
<dbReference type="SUPFAM" id="SSF160631">
    <property type="entry name" value="SMI1/KNR4-like"/>
    <property type="match status" value="1"/>
</dbReference>
<evidence type="ECO:0000313" key="2">
    <source>
        <dbReference type="EMBL" id="SDN03659.1"/>
    </source>
</evidence>
<organism evidence="2 3">
    <name type="scientific">Allokutzneria albata</name>
    <name type="common">Kibdelosporangium albatum</name>
    <dbReference type="NCBI Taxonomy" id="211114"/>
    <lineage>
        <taxon>Bacteria</taxon>
        <taxon>Bacillati</taxon>
        <taxon>Actinomycetota</taxon>
        <taxon>Actinomycetes</taxon>
        <taxon>Pseudonocardiales</taxon>
        <taxon>Pseudonocardiaceae</taxon>
        <taxon>Allokutzneria</taxon>
    </lineage>
</organism>
<dbReference type="Gene3D" id="3.40.1580.10">
    <property type="entry name" value="SMI1/KNR4-like"/>
    <property type="match status" value="1"/>
</dbReference>
<keyword evidence="3" id="KW-1185">Reference proteome</keyword>
<dbReference type="Proteomes" id="UP000183376">
    <property type="component" value="Chromosome I"/>
</dbReference>
<protein>
    <recommendedName>
        <fullName evidence="1">Knr4/Smi1-like domain-containing protein</fullName>
    </recommendedName>
</protein>
<feature type="domain" description="Knr4/Smi1-like" evidence="1">
    <location>
        <begin position="43"/>
        <end position="173"/>
    </location>
</feature>
<dbReference type="InterPro" id="IPR018958">
    <property type="entry name" value="Knr4/Smi1-like_dom"/>
</dbReference>
<dbReference type="EMBL" id="LT629701">
    <property type="protein sequence ID" value="SDN03659.1"/>
    <property type="molecule type" value="Genomic_DNA"/>
</dbReference>
<sequence length="395" mass="44831">MDRAEWRPFLKLWSAEWIAAHDPERDEPLDEDVVRDGWLGFAPAGPVDVEATEARLGRPLPPSLREFLLVTNGWRDAGDFIYRLAGTTELAWLRDTDDASWIEAYSGYAEEGEVDDADIIGRSLRVSLEGDAAVMFLDPEDVDENGEWAAYWLASWSGEGPQRHDSFRHLMDEQYVAFHGLRKPPGRTRDDWDDKVERARLAALRGEVDAPLAVWEQARRFGRERATVLRFQLLAMLGNWYDASLNDVVLFAADRAALSRDPLFASELLPLLFVEDRLHHRGECFTLSQLQRNDAGGALQPLLDEYRERLSQPGFRLTFGNPEFDAAVHRVIERVGSDPAEVDEMWPELRKAMELWRPVSEDHIAPVVLFADPVLAKMITPERGGEILSMRRGAG</sequence>